<dbReference type="EMBL" id="WTYP01000001">
    <property type="protein sequence ID" value="MXP46590.1"/>
    <property type="molecule type" value="Genomic_DNA"/>
</dbReference>
<dbReference type="Gene3D" id="3.40.50.410">
    <property type="entry name" value="von Willebrand factor, type A domain"/>
    <property type="match status" value="2"/>
</dbReference>
<reference evidence="3 4" key="1">
    <citation type="submission" date="2019-12" db="EMBL/GenBank/DDBJ databases">
        <title>Genomic-based taxomic classification of the family Erythrobacteraceae.</title>
        <authorList>
            <person name="Xu L."/>
        </authorList>
    </citation>
    <scope>NUCLEOTIDE SEQUENCE [LARGE SCALE GENOMIC DNA]</scope>
    <source>
        <strain evidence="3 4">SW-109</strain>
    </source>
</reference>
<organism evidence="3 4">
    <name type="scientific">Pontixanthobacter luteolus</name>
    <dbReference type="NCBI Taxonomy" id="295089"/>
    <lineage>
        <taxon>Bacteria</taxon>
        <taxon>Pseudomonadati</taxon>
        <taxon>Pseudomonadota</taxon>
        <taxon>Alphaproteobacteria</taxon>
        <taxon>Sphingomonadales</taxon>
        <taxon>Erythrobacteraceae</taxon>
        <taxon>Pontixanthobacter</taxon>
    </lineage>
</organism>
<name>A0A6I4V174_9SPHN</name>
<gene>
    <name evidence="3" type="ORF">GRI43_04165</name>
</gene>
<keyword evidence="1" id="KW-0472">Membrane</keyword>
<keyword evidence="1" id="KW-1133">Transmembrane helix</keyword>
<feature type="transmembrane region" description="Helical" evidence="1">
    <location>
        <begin position="21"/>
        <end position="42"/>
    </location>
</feature>
<dbReference type="Proteomes" id="UP000471435">
    <property type="component" value="Unassembled WGS sequence"/>
</dbReference>
<sequence length="660" mass="72573">MKHRADPMPQGVLRLLNDKRGNIMPIAAIGMIAMAGMVGGGVDISRAYMVQNRLQNACDSGVLAGRRAISDDGFNTAAKNQAEDYFDTNFNQANEGTRNTSFVTTSAQNDNRVNGVAKTTVDTVVMNLFGFSKLDLSVNCSASMSIGNSDVVMVLDNTGSMDWTLSGATTSDDSQKRITHLKTAMKNFYDTVEASRSGTNARVRYGFVPYSTSANVGKLITDVSPAYLVENWTYQSREPQFTTEENQTLVGYEAPVYSSETSYSDIDYGNWFFNSSTRYAKSKDCQDALPSNTAWTNNGGTTSSTLTEINSSGQRVTSTTVSQPQKRTIYDCYRQSRGKYYIIRQNQERDFNDTDYAIEDPIYTTTSVSVFDKWEYKEVSYNVAAYRAGTAVNVPMGTDGSNVATTWKGCVEEASTKEQDNFHYSKNSGLDPSDAYDLDIDLIPDSSDDDTRWRPLWPEVSYYRTTDSSGRYYSASPRSDYGTKTYAACPVEAQLLTEMSESEFDAYADSLQPEGSTYHDIGMIWGGRLSSPEGVFSANVTAAPANGSAVSRHIIFMTDGQMSTSSGAYTAYGIEWHDRRVTANGYADQNRRHAKRFLTVCEQAKAKGIRVWVIAFASALTTDLETCASTDSAFPAASASQLNAAFQEIAKNVGELRVVQ</sequence>
<keyword evidence="1" id="KW-0812">Transmembrane</keyword>
<evidence type="ECO:0000259" key="2">
    <source>
        <dbReference type="Pfam" id="PF13400"/>
    </source>
</evidence>
<evidence type="ECO:0000313" key="3">
    <source>
        <dbReference type="EMBL" id="MXP46590.1"/>
    </source>
</evidence>
<dbReference type="InterPro" id="IPR036465">
    <property type="entry name" value="vWFA_dom_sf"/>
</dbReference>
<dbReference type="AlphaFoldDB" id="A0A6I4V174"/>
<dbReference type="InterPro" id="IPR028087">
    <property type="entry name" value="Tad_N"/>
</dbReference>
<evidence type="ECO:0000256" key="1">
    <source>
        <dbReference type="SAM" id="Phobius"/>
    </source>
</evidence>
<proteinExistence type="predicted"/>
<feature type="domain" description="Putative Flp pilus-assembly TadG-like N-terminal" evidence="2">
    <location>
        <begin position="21"/>
        <end position="65"/>
    </location>
</feature>
<evidence type="ECO:0000313" key="4">
    <source>
        <dbReference type="Proteomes" id="UP000471435"/>
    </source>
</evidence>
<dbReference type="SUPFAM" id="SSF53300">
    <property type="entry name" value="vWA-like"/>
    <property type="match status" value="1"/>
</dbReference>
<dbReference type="Pfam" id="PF13400">
    <property type="entry name" value="Tad"/>
    <property type="match status" value="1"/>
</dbReference>
<accession>A0A6I4V174</accession>
<protein>
    <submittedName>
        <fullName evidence="3">Pilus assembly protein TadG</fullName>
    </submittedName>
</protein>
<keyword evidence="4" id="KW-1185">Reference proteome</keyword>
<comment type="caution">
    <text evidence="3">The sequence shown here is derived from an EMBL/GenBank/DDBJ whole genome shotgun (WGS) entry which is preliminary data.</text>
</comment>
<dbReference type="OrthoDB" id="7522752at2"/>